<gene>
    <name evidence="3" type="ORF">chiPu_0028870</name>
</gene>
<dbReference type="EMBL" id="BEZZ01142244">
    <property type="protein sequence ID" value="GCC45045.1"/>
    <property type="molecule type" value="Genomic_DNA"/>
</dbReference>
<dbReference type="Proteomes" id="UP000287033">
    <property type="component" value="Unassembled WGS sequence"/>
</dbReference>
<organism evidence="3 4">
    <name type="scientific">Chiloscyllium punctatum</name>
    <name type="common">Brownbanded bambooshark</name>
    <name type="synonym">Hemiscyllium punctatum</name>
    <dbReference type="NCBI Taxonomy" id="137246"/>
    <lineage>
        <taxon>Eukaryota</taxon>
        <taxon>Metazoa</taxon>
        <taxon>Chordata</taxon>
        <taxon>Craniata</taxon>
        <taxon>Vertebrata</taxon>
        <taxon>Chondrichthyes</taxon>
        <taxon>Elasmobranchii</taxon>
        <taxon>Galeomorphii</taxon>
        <taxon>Galeoidea</taxon>
        <taxon>Orectolobiformes</taxon>
        <taxon>Hemiscylliidae</taxon>
        <taxon>Chiloscyllium</taxon>
    </lineage>
</organism>
<name>A0A401TQY2_CHIPU</name>
<dbReference type="InterPro" id="IPR010982">
    <property type="entry name" value="Lambda_DNA-bd_dom_sf"/>
</dbReference>
<dbReference type="AlphaFoldDB" id="A0A401TQY2"/>
<feature type="domain" description="HTH cro/C1-type" evidence="2">
    <location>
        <begin position="39"/>
        <end position="76"/>
    </location>
</feature>
<dbReference type="PROSITE" id="PS50943">
    <property type="entry name" value="HTH_CROC1"/>
    <property type="match status" value="1"/>
</dbReference>
<evidence type="ECO:0000256" key="1">
    <source>
        <dbReference type="ARBA" id="ARBA00004123"/>
    </source>
</evidence>
<dbReference type="InterPro" id="IPR001387">
    <property type="entry name" value="Cro/C1-type_HTH"/>
</dbReference>
<comment type="caution">
    <text evidence="3">The sequence shown here is derived from an EMBL/GenBank/DDBJ whole genome shotgun (WGS) entry which is preliminary data.</text>
</comment>
<dbReference type="SUPFAM" id="SSF47413">
    <property type="entry name" value="lambda repressor-like DNA-binding domains"/>
    <property type="match status" value="1"/>
</dbReference>
<evidence type="ECO:0000259" key="2">
    <source>
        <dbReference type="PROSITE" id="PS50943"/>
    </source>
</evidence>
<proteinExistence type="predicted"/>
<evidence type="ECO:0000313" key="3">
    <source>
        <dbReference type="EMBL" id="GCC45045.1"/>
    </source>
</evidence>
<dbReference type="Gene3D" id="1.10.260.40">
    <property type="entry name" value="lambda repressor-like DNA-binding domains"/>
    <property type="match status" value="1"/>
</dbReference>
<reference evidence="3 4" key="1">
    <citation type="journal article" date="2018" name="Nat. Ecol. Evol.">
        <title>Shark genomes provide insights into elasmobranch evolution and the origin of vertebrates.</title>
        <authorList>
            <person name="Hara Y"/>
            <person name="Yamaguchi K"/>
            <person name="Onimaru K"/>
            <person name="Kadota M"/>
            <person name="Koyanagi M"/>
            <person name="Keeley SD"/>
            <person name="Tatsumi K"/>
            <person name="Tanaka K"/>
            <person name="Motone F"/>
            <person name="Kageyama Y"/>
            <person name="Nozu R"/>
            <person name="Adachi N"/>
            <person name="Nishimura O"/>
            <person name="Nakagawa R"/>
            <person name="Tanegashima C"/>
            <person name="Kiyatake I"/>
            <person name="Matsumoto R"/>
            <person name="Murakumo K"/>
            <person name="Nishida K"/>
            <person name="Terakita A"/>
            <person name="Kuratani S"/>
            <person name="Sato K"/>
            <person name="Hyodo S Kuraku.S."/>
        </authorList>
    </citation>
    <scope>NUCLEOTIDE SEQUENCE [LARGE SCALE GENOMIC DNA]</scope>
</reference>
<sequence length="123" mass="13643">MPPVRKPQSVDHSVLNEMLAVRLQQLELENGGMEAFWPKTGLARGTYYTMLRGIGNPTLRTIEKIASSLNMSALELLGFEASDARRALKKSGVDYDDLVSAIGKKNRADRALARQTRSRKLPS</sequence>
<evidence type="ECO:0000313" key="4">
    <source>
        <dbReference type="Proteomes" id="UP000287033"/>
    </source>
</evidence>
<protein>
    <recommendedName>
        <fullName evidence="2">HTH cro/C1-type domain-containing protein</fullName>
    </recommendedName>
</protein>
<dbReference type="GO" id="GO:0005634">
    <property type="term" value="C:nucleus"/>
    <property type="evidence" value="ECO:0007669"/>
    <property type="project" value="UniProtKB-SubCell"/>
</dbReference>
<keyword evidence="4" id="KW-1185">Reference proteome</keyword>
<dbReference type="GO" id="GO:0003677">
    <property type="term" value="F:DNA binding"/>
    <property type="evidence" value="ECO:0007669"/>
    <property type="project" value="InterPro"/>
</dbReference>
<accession>A0A401TQY2</accession>
<dbReference type="CDD" id="cd00093">
    <property type="entry name" value="HTH_XRE"/>
    <property type="match status" value="1"/>
</dbReference>
<comment type="subcellular location">
    <subcellularLocation>
        <location evidence="1">Nucleus</location>
    </subcellularLocation>
</comment>